<proteinExistence type="predicted"/>
<dbReference type="RefSeq" id="WP_188950517.1">
    <property type="nucleotide sequence ID" value="NZ_BMIB01000001.1"/>
</dbReference>
<name>A0A917IN62_9BACT</name>
<sequence length="134" mass="15259">MPLLHVTVSGKQNAALAKEIAQQIGVLTKDILRKRSEVTVVTVTFIPDELWFVNQESLAELNRQSFHLSIKFSESTNLKDDKARFIEAVHHTMVGLLQNMHPVSYTTIEEQRADAYGYEGLTIEHKIISNRIKQ</sequence>
<dbReference type="EMBL" id="BMIB01000001">
    <property type="protein sequence ID" value="GGH59468.1"/>
    <property type="molecule type" value="Genomic_DNA"/>
</dbReference>
<evidence type="ECO:0008006" key="3">
    <source>
        <dbReference type="Google" id="ProtNLM"/>
    </source>
</evidence>
<dbReference type="SUPFAM" id="SSF55331">
    <property type="entry name" value="Tautomerase/MIF"/>
    <property type="match status" value="1"/>
</dbReference>
<dbReference type="Proteomes" id="UP000627292">
    <property type="component" value="Unassembled WGS sequence"/>
</dbReference>
<evidence type="ECO:0000313" key="2">
    <source>
        <dbReference type="Proteomes" id="UP000627292"/>
    </source>
</evidence>
<comment type="caution">
    <text evidence="1">The sequence shown here is derived from an EMBL/GenBank/DDBJ whole genome shotgun (WGS) entry which is preliminary data.</text>
</comment>
<gene>
    <name evidence="1" type="ORF">GCM10011379_06270</name>
</gene>
<keyword evidence="2" id="KW-1185">Reference proteome</keyword>
<accession>A0A917IN62</accession>
<reference evidence="1" key="2">
    <citation type="submission" date="2020-09" db="EMBL/GenBank/DDBJ databases">
        <authorList>
            <person name="Sun Q."/>
            <person name="Zhou Y."/>
        </authorList>
    </citation>
    <scope>NUCLEOTIDE SEQUENCE</scope>
    <source>
        <strain evidence="1">CGMCC 1.15290</strain>
    </source>
</reference>
<dbReference type="Gene3D" id="3.30.429.10">
    <property type="entry name" value="Macrophage Migration Inhibitory Factor"/>
    <property type="match status" value="1"/>
</dbReference>
<organism evidence="1 2">
    <name type="scientific">Filimonas zeae</name>
    <dbReference type="NCBI Taxonomy" id="1737353"/>
    <lineage>
        <taxon>Bacteria</taxon>
        <taxon>Pseudomonadati</taxon>
        <taxon>Bacteroidota</taxon>
        <taxon>Chitinophagia</taxon>
        <taxon>Chitinophagales</taxon>
        <taxon>Chitinophagaceae</taxon>
        <taxon>Filimonas</taxon>
    </lineage>
</organism>
<reference evidence="1" key="1">
    <citation type="journal article" date="2014" name="Int. J. Syst. Evol. Microbiol.">
        <title>Complete genome sequence of Corynebacterium casei LMG S-19264T (=DSM 44701T), isolated from a smear-ripened cheese.</title>
        <authorList>
            <consortium name="US DOE Joint Genome Institute (JGI-PGF)"/>
            <person name="Walter F."/>
            <person name="Albersmeier A."/>
            <person name="Kalinowski J."/>
            <person name="Ruckert C."/>
        </authorList>
    </citation>
    <scope>NUCLEOTIDE SEQUENCE</scope>
    <source>
        <strain evidence="1">CGMCC 1.15290</strain>
    </source>
</reference>
<dbReference type="AlphaFoldDB" id="A0A917IN62"/>
<dbReference type="InterPro" id="IPR014347">
    <property type="entry name" value="Tautomerase/MIF_sf"/>
</dbReference>
<evidence type="ECO:0000313" key="1">
    <source>
        <dbReference type="EMBL" id="GGH59468.1"/>
    </source>
</evidence>
<protein>
    <recommendedName>
        <fullName evidence="3">4-oxalocrotonate tautomerase</fullName>
    </recommendedName>
</protein>